<reference evidence="4 5" key="1">
    <citation type="submission" date="2017-06" db="EMBL/GenBank/DDBJ databases">
        <authorList>
            <person name="Kim H.J."/>
            <person name="Triplett B.A."/>
        </authorList>
    </citation>
    <scope>NUCLEOTIDE SEQUENCE [LARGE SCALE GENOMIC DNA]</scope>
    <source>
        <strain evidence="4">FRACA_ARgP5</strain>
    </source>
</reference>
<dbReference type="RefSeq" id="WP_101834100.1">
    <property type="nucleotide sequence ID" value="NZ_FZMO01000445.1"/>
</dbReference>
<dbReference type="Pfam" id="PF00248">
    <property type="entry name" value="Aldo_ket_red"/>
    <property type="match status" value="1"/>
</dbReference>
<dbReference type="Gene3D" id="3.20.20.100">
    <property type="entry name" value="NADP-dependent oxidoreductase domain"/>
    <property type="match status" value="1"/>
</dbReference>
<keyword evidence="5" id="KW-1185">Reference proteome</keyword>
<dbReference type="PRINTS" id="PR00069">
    <property type="entry name" value="ALDKETRDTASE"/>
</dbReference>
<dbReference type="EMBL" id="FZMO01000445">
    <property type="protein sequence ID" value="SNQ50673.1"/>
    <property type="molecule type" value="Genomic_DNA"/>
</dbReference>
<evidence type="ECO:0000256" key="1">
    <source>
        <dbReference type="ARBA" id="ARBA00023002"/>
    </source>
</evidence>
<dbReference type="InterPro" id="IPR036812">
    <property type="entry name" value="NAD(P)_OxRdtase_dom_sf"/>
</dbReference>
<dbReference type="PANTHER" id="PTHR43625:SF40">
    <property type="entry name" value="ALDO-KETO REDUCTASE YAKC [NADP(+)]"/>
    <property type="match status" value="1"/>
</dbReference>
<keyword evidence="1" id="KW-0560">Oxidoreductase</keyword>
<evidence type="ECO:0000256" key="2">
    <source>
        <dbReference type="SAM" id="MobiDB-lite"/>
    </source>
</evidence>
<name>A0A2I2KYD1_9ACTN</name>
<dbReference type="CDD" id="cd19076">
    <property type="entry name" value="AKR_AKR13A_13D"/>
    <property type="match status" value="1"/>
</dbReference>
<dbReference type="OrthoDB" id="9768793at2"/>
<protein>
    <submittedName>
        <fullName evidence="4">Aldo/keto reductase</fullName>
    </submittedName>
</protein>
<evidence type="ECO:0000313" key="5">
    <source>
        <dbReference type="Proteomes" id="UP000234331"/>
    </source>
</evidence>
<feature type="domain" description="NADP-dependent oxidoreductase" evidence="3">
    <location>
        <begin position="18"/>
        <end position="306"/>
    </location>
</feature>
<sequence>MPNRTLGRGSAALEVSALGLGCMGISEFYGTVDESVGERTVAAALDAGITMLDTADVYGPFRNEELVGRVVAKRRGNVVLATKCGLRHTDSGFQIDGTPEYVKKAAEGSLRRLGVDHIDLYYQHRPDPKVPIEDTVGAMAELVAEGKVRHVGLSEPGPGTLARAHATHPITAIQTEWSLWSRDIEDEVLPVARERGIGVVAYCPLGRGFLTGAFRSVDHLEASDLRRVHPRFQGENLARNLVLLETLEEIAGARGATTAQIALAWLLARGEDVVPIFGTTRAEHLRQNLEASHLVLSAEELRQIDERIPPGSAAGPRTGPGAAHMETPEKVH</sequence>
<gene>
    <name evidence="4" type="ORF">FRACA_50061</name>
</gene>
<dbReference type="GO" id="GO:0005737">
    <property type="term" value="C:cytoplasm"/>
    <property type="evidence" value="ECO:0007669"/>
    <property type="project" value="TreeGrafter"/>
</dbReference>
<evidence type="ECO:0000313" key="4">
    <source>
        <dbReference type="EMBL" id="SNQ50673.1"/>
    </source>
</evidence>
<accession>A0A2I2KYD1</accession>
<feature type="region of interest" description="Disordered" evidence="2">
    <location>
        <begin position="308"/>
        <end position="332"/>
    </location>
</feature>
<dbReference type="PANTHER" id="PTHR43625">
    <property type="entry name" value="AFLATOXIN B1 ALDEHYDE REDUCTASE"/>
    <property type="match status" value="1"/>
</dbReference>
<dbReference type="GO" id="GO:0016491">
    <property type="term" value="F:oxidoreductase activity"/>
    <property type="evidence" value="ECO:0007669"/>
    <property type="project" value="UniProtKB-KW"/>
</dbReference>
<dbReference type="InterPro" id="IPR020471">
    <property type="entry name" value="AKR"/>
</dbReference>
<dbReference type="AlphaFoldDB" id="A0A2I2KYD1"/>
<dbReference type="Proteomes" id="UP000234331">
    <property type="component" value="Unassembled WGS sequence"/>
</dbReference>
<evidence type="ECO:0000259" key="3">
    <source>
        <dbReference type="Pfam" id="PF00248"/>
    </source>
</evidence>
<dbReference type="InterPro" id="IPR023210">
    <property type="entry name" value="NADP_OxRdtase_dom"/>
</dbReference>
<organism evidence="4 5">
    <name type="scientific">Frankia canadensis</name>
    <dbReference type="NCBI Taxonomy" id="1836972"/>
    <lineage>
        <taxon>Bacteria</taxon>
        <taxon>Bacillati</taxon>
        <taxon>Actinomycetota</taxon>
        <taxon>Actinomycetes</taxon>
        <taxon>Frankiales</taxon>
        <taxon>Frankiaceae</taxon>
        <taxon>Frankia</taxon>
    </lineage>
</organism>
<dbReference type="SUPFAM" id="SSF51430">
    <property type="entry name" value="NAD(P)-linked oxidoreductase"/>
    <property type="match status" value="1"/>
</dbReference>
<proteinExistence type="predicted"/>
<dbReference type="InterPro" id="IPR050791">
    <property type="entry name" value="Aldo-Keto_reductase"/>
</dbReference>